<evidence type="ECO:0000256" key="5">
    <source>
        <dbReference type="SAM" id="MobiDB-lite"/>
    </source>
</evidence>
<evidence type="ECO:0000313" key="6">
    <source>
        <dbReference type="EMBL" id="KAK2705910.1"/>
    </source>
</evidence>
<dbReference type="AlphaFoldDB" id="A0AA88H696"/>
<dbReference type="PANTHER" id="PTHR21630:SF10">
    <property type="entry name" value="VENTRICULAR ZONE-EXPRESSED PH DOMAIN-CONTAINING PROTEIN HOMOLOG 1"/>
    <property type="match status" value="1"/>
</dbReference>
<keyword evidence="4" id="KW-0472">Membrane</keyword>
<dbReference type="PANTHER" id="PTHR21630">
    <property type="entry name" value="VEPH-A/MELTED"/>
    <property type="match status" value="1"/>
</dbReference>
<organism evidence="6 7">
    <name type="scientific">Artemia franciscana</name>
    <name type="common">Brine shrimp</name>
    <name type="synonym">Artemia sanfranciscana</name>
    <dbReference type="NCBI Taxonomy" id="6661"/>
    <lineage>
        <taxon>Eukaryota</taxon>
        <taxon>Metazoa</taxon>
        <taxon>Ecdysozoa</taxon>
        <taxon>Arthropoda</taxon>
        <taxon>Crustacea</taxon>
        <taxon>Branchiopoda</taxon>
        <taxon>Anostraca</taxon>
        <taxon>Artemiidae</taxon>
        <taxon>Artemia</taxon>
    </lineage>
</organism>
<protein>
    <submittedName>
        <fullName evidence="6">Uncharacterized protein</fullName>
    </submittedName>
</protein>
<sequence>MSSVAGDLFKLSDGEILQDIYEIIPALKDIISDDTFVYNKSDHTLVDITITRLTSAIRQSGSKECNIRLILDLLDTCLSHTLTPNEKKQDPPHSKISAELLSCLFKENYDKTDLMKMCIPTAIKFLHKGNKELSKNIATYLWLAASANAFILAMNIQPVIDSLITGNYCLTRVLPLVYVFHPDPINDHIMVLASLLHGMDIVEKLALLDLLLRVAKTKPSLLESSISQIVDCLSIDQLVSLSLQVLLSFSYWKTLPLAAHFQRIYEAGLKSESIATTCFASQLIARIGLLSLDRARSALEFVSDQLSNADTVSSVSLLKEILNLVDAYPVLLSEKILNEVTRYSDRSSHESRQVVEQLRGLFISKKASDQTSFSACEIRQVSGNTTVSRGKVPSPSVHPAPPPSYTSQATSLPAGYVSVGGVAVPLSLIGSPSPTTPGNFGLPLGLPFSSGDGGNRGRVVGSKRDTSRSTPRLSTIGTTGMNRSLGRITGMHVSTSRLSPISGPSGNPGIYRSFGKLGPGPGTGNTPHLSIYSPSSGGPKTVRSRLMLDSLGPSSGGANPRLTEAGSMSIFSAPYTVTESTVPVAKVANITPTLSTSGSLAAIRDEKDNLTDFVHCSMMSSIQQSENQFRLSLASHGTVAPSTCNLHSVISILEPGSNNNKIQHENPFTAAYQLFEQNQENLQISSEASQNDKTNVAEPTSLVIVVYAPTNDTVDQTKDYFYRVLSNVVAKAHRHDVVTLCGDFNAKVGSDASYVPAILGKHGLGEISNNGARLNESCATHELIVGAS</sequence>
<keyword evidence="3" id="KW-1003">Cell membrane</keyword>
<evidence type="ECO:0000313" key="7">
    <source>
        <dbReference type="Proteomes" id="UP001187531"/>
    </source>
</evidence>
<name>A0AA88H696_ARTSF</name>
<dbReference type="InterPro" id="IPR016024">
    <property type="entry name" value="ARM-type_fold"/>
</dbReference>
<dbReference type="Gene3D" id="3.60.10.10">
    <property type="entry name" value="Endonuclease/exonuclease/phosphatase"/>
    <property type="match status" value="1"/>
</dbReference>
<feature type="region of interest" description="Disordered" evidence="5">
    <location>
        <begin position="385"/>
        <end position="406"/>
    </location>
</feature>
<accession>A0AA88H696</accession>
<gene>
    <name evidence="6" type="ORF">QYM36_016055</name>
</gene>
<dbReference type="GO" id="GO:0010314">
    <property type="term" value="F:phosphatidylinositol-5-phosphate binding"/>
    <property type="evidence" value="ECO:0007669"/>
    <property type="project" value="TreeGrafter"/>
</dbReference>
<dbReference type="GO" id="GO:0009966">
    <property type="term" value="P:regulation of signal transduction"/>
    <property type="evidence" value="ECO:0007669"/>
    <property type="project" value="TreeGrafter"/>
</dbReference>
<dbReference type="InterPro" id="IPR036691">
    <property type="entry name" value="Endo/exonu/phosph_ase_sf"/>
</dbReference>
<feature type="compositionally biased region" description="Polar residues" evidence="5">
    <location>
        <begin position="468"/>
        <end position="482"/>
    </location>
</feature>
<evidence type="ECO:0000256" key="4">
    <source>
        <dbReference type="ARBA" id="ARBA00023136"/>
    </source>
</evidence>
<keyword evidence="7" id="KW-1185">Reference proteome</keyword>
<dbReference type="GO" id="GO:0005886">
    <property type="term" value="C:plasma membrane"/>
    <property type="evidence" value="ECO:0007669"/>
    <property type="project" value="UniProtKB-SubCell"/>
</dbReference>
<feature type="region of interest" description="Disordered" evidence="5">
    <location>
        <begin position="449"/>
        <end position="484"/>
    </location>
</feature>
<comment type="caution">
    <text evidence="6">The sequence shown here is derived from an EMBL/GenBank/DDBJ whole genome shotgun (WGS) entry which is preliminary data.</text>
</comment>
<dbReference type="EMBL" id="JAVRJZ010000020">
    <property type="protein sequence ID" value="KAK2705910.1"/>
    <property type="molecule type" value="Genomic_DNA"/>
</dbReference>
<proteinExistence type="predicted"/>
<comment type="subcellular location">
    <subcellularLocation>
        <location evidence="2">Cell membrane</location>
    </subcellularLocation>
    <subcellularLocation>
        <location evidence="1">Endomembrane system</location>
        <topology evidence="1">Peripheral membrane protein</topology>
    </subcellularLocation>
</comment>
<dbReference type="InterPro" id="IPR039888">
    <property type="entry name" value="Melted-like"/>
</dbReference>
<dbReference type="SUPFAM" id="SSF48371">
    <property type="entry name" value="ARM repeat"/>
    <property type="match status" value="1"/>
</dbReference>
<reference evidence="6" key="1">
    <citation type="submission" date="2023-07" db="EMBL/GenBank/DDBJ databases">
        <title>Chromosome-level genome assembly of Artemia franciscana.</title>
        <authorList>
            <person name="Jo E."/>
        </authorList>
    </citation>
    <scope>NUCLEOTIDE SEQUENCE</scope>
    <source>
        <tissue evidence="6">Whole body</tissue>
    </source>
</reference>
<evidence type="ECO:0000256" key="3">
    <source>
        <dbReference type="ARBA" id="ARBA00022475"/>
    </source>
</evidence>
<dbReference type="Proteomes" id="UP001187531">
    <property type="component" value="Unassembled WGS sequence"/>
</dbReference>
<evidence type="ECO:0000256" key="2">
    <source>
        <dbReference type="ARBA" id="ARBA00004236"/>
    </source>
</evidence>
<dbReference type="GO" id="GO:0012505">
    <property type="term" value="C:endomembrane system"/>
    <property type="evidence" value="ECO:0007669"/>
    <property type="project" value="UniProtKB-SubCell"/>
</dbReference>
<evidence type="ECO:0000256" key="1">
    <source>
        <dbReference type="ARBA" id="ARBA00004184"/>
    </source>
</evidence>